<dbReference type="PANTHER" id="PTHR45339:SF1">
    <property type="entry name" value="HYBRID SIGNAL TRANSDUCTION HISTIDINE KINASE J"/>
    <property type="match status" value="1"/>
</dbReference>
<feature type="compositionally biased region" description="Polar residues" evidence="4">
    <location>
        <begin position="31"/>
        <end position="45"/>
    </location>
</feature>
<feature type="region of interest" description="Disordered" evidence="4">
    <location>
        <begin position="1050"/>
        <end position="1085"/>
    </location>
</feature>
<gene>
    <name evidence="6" type="ORF">CPB83DRAFT_795108</name>
</gene>
<feature type="compositionally biased region" description="Low complexity" evidence="4">
    <location>
        <begin position="46"/>
        <end position="61"/>
    </location>
</feature>
<feature type="compositionally biased region" description="Low complexity" evidence="4">
    <location>
        <begin position="805"/>
        <end position="814"/>
    </location>
</feature>
<keyword evidence="1 3" id="KW-0597">Phosphoprotein</keyword>
<feature type="compositionally biased region" description="Low complexity" evidence="4">
    <location>
        <begin position="960"/>
        <end position="971"/>
    </location>
</feature>
<protein>
    <recommendedName>
        <fullName evidence="5">Response regulatory domain-containing protein</fullName>
    </recommendedName>
</protein>
<feature type="compositionally biased region" description="Polar residues" evidence="4">
    <location>
        <begin position="1209"/>
        <end position="1219"/>
    </location>
</feature>
<evidence type="ECO:0000313" key="6">
    <source>
        <dbReference type="EMBL" id="KAF9526312.1"/>
    </source>
</evidence>
<feature type="compositionally biased region" description="Low complexity" evidence="4">
    <location>
        <begin position="145"/>
        <end position="161"/>
    </location>
</feature>
<dbReference type="SMART" id="SM00448">
    <property type="entry name" value="REC"/>
    <property type="match status" value="1"/>
</dbReference>
<evidence type="ECO:0000256" key="4">
    <source>
        <dbReference type="SAM" id="MobiDB-lite"/>
    </source>
</evidence>
<name>A0A9P6EC11_9AGAR</name>
<feature type="region of interest" description="Disordered" evidence="4">
    <location>
        <begin position="723"/>
        <end position="764"/>
    </location>
</feature>
<feature type="region of interest" description="Disordered" evidence="4">
    <location>
        <begin position="23"/>
        <end position="90"/>
    </location>
</feature>
<dbReference type="EMBL" id="MU157873">
    <property type="protein sequence ID" value="KAF9526312.1"/>
    <property type="molecule type" value="Genomic_DNA"/>
</dbReference>
<feature type="compositionally biased region" description="Polar residues" evidence="4">
    <location>
        <begin position="863"/>
        <end position="880"/>
    </location>
</feature>
<feature type="modified residue" description="4-aspartylphosphate" evidence="3">
    <location>
        <position position="1029"/>
    </location>
</feature>
<feature type="compositionally biased region" description="Polar residues" evidence="4">
    <location>
        <begin position="723"/>
        <end position="735"/>
    </location>
</feature>
<feature type="domain" description="Response regulatory" evidence="5">
    <location>
        <begin position="980"/>
        <end position="1138"/>
    </location>
</feature>
<feature type="compositionally biased region" description="Polar residues" evidence="4">
    <location>
        <begin position="830"/>
        <end position="839"/>
    </location>
</feature>
<keyword evidence="2" id="KW-0902">Two-component regulatory system</keyword>
<feature type="compositionally biased region" description="Low complexity" evidence="4">
    <location>
        <begin position="1070"/>
        <end position="1084"/>
    </location>
</feature>
<feature type="compositionally biased region" description="Low complexity" evidence="4">
    <location>
        <begin position="928"/>
        <end position="944"/>
    </location>
</feature>
<feature type="compositionally biased region" description="Low complexity" evidence="4">
    <location>
        <begin position="905"/>
        <end position="917"/>
    </location>
</feature>
<dbReference type="Gene3D" id="3.40.50.2300">
    <property type="match status" value="1"/>
</dbReference>
<feature type="region of interest" description="Disordered" evidence="4">
    <location>
        <begin position="780"/>
        <end position="974"/>
    </location>
</feature>
<feature type="compositionally biased region" description="Basic and acidic residues" evidence="4">
    <location>
        <begin position="1312"/>
        <end position="1327"/>
    </location>
</feature>
<dbReference type="SUPFAM" id="SSF52172">
    <property type="entry name" value="CheY-like"/>
    <property type="match status" value="1"/>
</dbReference>
<feature type="compositionally biased region" description="Polar residues" evidence="4">
    <location>
        <begin position="580"/>
        <end position="590"/>
    </location>
</feature>
<dbReference type="PROSITE" id="PS50110">
    <property type="entry name" value="RESPONSE_REGULATORY"/>
    <property type="match status" value="1"/>
</dbReference>
<accession>A0A9P6EC11</accession>
<feature type="region of interest" description="Disordered" evidence="4">
    <location>
        <begin position="1168"/>
        <end position="1188"/>
    </location>
</feature>
<evidence type="ECO:0000259" key="5">
    <source>
        <dbReference type="PROSITE" id="PS50110"/>
    </source>
</evidence>
<dbReference type="CDD" id="cd17546">
    <property type="entry name" value="REC_hyHK_CKI1_RcsC-like"/>
    <property type="match status" value="1"/>
</dbReference>
<evidence type="ECO:0000256" key="3">
    <source>
        <dbReference type="PROSITE-ProRule" id="PRU00169"/>
    </source>
</evidence>
<dbReference type="GO" id="GO:0000156">
    <property type="term" value="F:phosphorelay response regulator activity"/>
    <property type="evidence" value="ECO:0007669"/>
    <property type="project" value="UniProtKB-ARBA"/>
</dbReference>
<sequence>MTAPKLPALRLTAEGDCVIEEGVSLDLPPNNKFSISYAPNGTRQNSSSSTGSVSSPKDGSSMASSFSSEPTELMDDQEVGQAPEEDGEGQDANIHEQAFSSTFTSTAPSGYPNGRMSSIPEKPVPQFSRTLSMPLPSHLHHLQNPHRPSPLNSSRSSPRVPLAHSSQVNEVSVELADSIQLVIQTMLQISPPQVLDPAKELFSACALSVPTSSMSAMFTAMKNINYISANMTAFCNDSLVDHGLAKTDHIEDQTEFDVGEVVQCLGDALSGFAAQAGVDLVIYHGDTSLKHAYVSGDESGVSFALSHIVRQILNTTERGDTIELGLLVGSISDPSSAPQTRPPKENDLAIHPLDSNGPIRVTIRIAHKFAASDAQHNPGQSAGSPKPEVRHKPTFSTLILRRILRQIGGSLITDLPPPESFASGRTCDLELILDRAPTPIPPPTELQDEESSEPSLESLASFGDSLKGKRVTLYASAKGSFAHHLTSYLTAWGMDVTHVSPDGQVDGTPEHSILVGQLNGRQDETASSGTVHADQRYASQDSPQLIFIDDDVDILKDRLLAARFENQPPVAALGPRKRPSLSSNHRPRSSPQMARLINFTVKPPVPAVFLHFTSLANYKTVKDVMQSITASYAATSTPLPEVMIIPKPAGPRRFLTALHTAITKPTVDPFFMPIAISSMSPYGTLQLPTLASPISEVSGQSGLPGGQVNSQVTPSPMQIQASLMKNGNRPNSSRTNSDRSTKSFDGPSLPQSNQPPQPSPLAIPDNVEYFSTAAAQKLGTSPSSGLVIQSPDGQTTGIYFHPRNRGSSRSSSNHSVERERSPIGLAASRRLSTSRNPSGNKKEDTVTFSSLYGTTPGGTGTPDTKQSVSSSISQTPTQANVSISPVISPSSHKIIPAPLPDESRPSTSTTIRPSVSSKTSDETRKIASPQTPSEGTGTSTPSRRGLTKRPTADNKETTPAASKQKGKSAASDGNVVPPISVLIVDDNPINQTILSTFMRRKKIKYDLASNGQEAVQKWRSGGFHLILMDIQMPIMDGIQATKEIRRLEQSNAESGYPPISPAREEVRTPSEVSAASSTTGASEAKTLNSPYRSSVIIVALTASSLQADRVAALAAGCNDFLTKPVSLLWLNNKIIEWGSIKALQMWADIRPEAARSLAVDQAQQARNVADRLQVPKSKQPSPTRRSKSIMDENAAALALASSAGPVTIPSLSPTTSSFNIPDRPSSTSSSSTPSGSTAQPNGVSNPIKPETTEPSLAPVDAHLKHYNSHPDTPKPTQALNIDLSQIPDPQTLPLPDHTRETDDSSSSTSDSTKTREGESTDSEDHSENTNTDLQRSVPPGSHNLLPP</sequence>
<feature type="region of interest" description="Disordered" evidence="4">
    <location>
        <begin position="435"/>
        <end position="456"/>
    </location>
</feature>
<dbReference type="InterPro" id="IPR001789">
    <property type="entry name" value="Sig_transdc_resp-reg_receiver"/>
</dbReference>
<feature type="compositionally biased region" description="Low complexity" evidence="4">
    <location>
        <begin position="881"/>
        <end position="891"/>
    </location>
</feature>
<dbReference type="InterPro" id="IPR011006">
    <property type="entry name" value="CheY-like_superfamily"/>
</dbReference>
<dbReference type="OrthoDB" id="21225at2759"/>
<feature type="region of interest" description="Disordered" evidence="4">
    <location>
        <begin position="103"/>
        <end position="162"/>
    </location>
</feature>
<comment type="caution">
    <text evidence="6">The sequence shown here is derived from an EMBL/GenBank/DDBJ whole genome shotgun (WGS) entry which is preliminary data.</text>
</comment>
<keyword evidence="7" id="KW-1185">Reference proteome</keyword>
<organism evidence="6 7">
    <name type="scientific">Crepidotus variabilis</name>
    <dbReference type="NCBI Taxonomy" id="179855"/>
    <lineage>
        <taxon>Eukaryota</taxon>
        <taxon>Fungi</taxon>
        <taxon>Dikarya</taxon>
        <taxon>Basidiomycota</taxon>
        <taxon>Agaricomycotina</taxon>
        <taxon>Agaricomycetes</taxon>
        <taxon>Agaricomycetidae</taxon>
        <taxon>Agaricales</taxon>
        <taxon>Agaricineae</taxon>
        <taxon>Crepidotaceae</taxon>
        <taxon>Crepidotus</taxon>
    </lineage>
</organism>
<evidence type="ECO:0000256" key="2">
    <source>
        <dbReference type="ARBA" id="ARBA00023012"/>
    </source>
</evidence>
<feature type="compositionally biased region" description="Acidic residues" evidence="4">
    <location>
        <begin position="72"/>
        <end position="89"/>
    </location>
</feature>
<reference evidence="6" key="1">
    <citation type="submission" date="2020-11" db="EMBL/GenBank/DDBJ databases">
        <authorList>
            <consortium name="DOE Joint Genome Institute"/>
            <person name="Ahrendt S."/>
            <person name="Riley R."/>
            <person name="Andreopoulos W."/>
            <person name="Labutti K."/>
            <person name="Pangilinan J."/>
            <person name="Ruiz-Duenas F.J."/>
            <person name="Barrasa J.M."/>
            <person name="Sanchez-Garcia M."/>
            <person name="Camarero S."/>
            <person name="Miyauchi S."/>
            <person name="Serrano A."/>
            <person name="Linde D."/>
            <person name="Babiker R."/>
            <person name="Drula E."/>
            <person name="Ayuso-Fernandez I."/>
            <person name="Pacheco R."/>
            <person name="Padilla G."/>
            <person name="Ferreira P."/>
            <person name="Barriuso J."/>
            <person name="Kellner H."/>
            <person name="Castanera R."/>
            <person name="Alfaro M."/>
            <person name="Ramirez L."/>
            <person name="Pisabarro A.G."/>
            <person name="Kuo A."/>
            <person name="Tritt A."/>
            <person name="Lipzen A."/>
            <person name="He G."/>
            <person name="Yan M."/>
            <person name="Ng V."/>
            <person name="Cullen D."/>
            <person name="Martin F."/>
            <person name="Rosso M.-N."/>
            <person name="Henrissat B."/>
            <person name="Hibbett D."/>
            <person name="Martinez A.T."/>
            <person name="Grigoriev I.V."/>
        </authorList>
    </citation>
    <scope>NUCLEOTIDE SEQUENCE</scope>
    <source>
        <strain evidence="6">CBS 506.95</strain>
    </source>
</reference>
<feature type="compositionally biased region" description="Low complexity" evidence="4">
    <location>
        <begin position="1224"/>
        <end position="1237"/>
    </location>
</feature>
<proteinExistence type="predicted"/>
<feature type="compositionally biased region" description="Polar residues" evidence="4">
    <location>
        <begin position="1274"/>
        <end position="1283"/>
    </location>
</feature>
<dbReference type="PANTHER" id="PTHR45339">
    <property type="entry name" value="HYBRID SIGNAL TRANSDUCTION HISTIDINE KINASE J"/>
    <property type="match status" value="1"/>
</dbReference>
<dbReference type="Pfam" id="PF00072">
    <property type="entry name" value="Response_reg"/>
    <property type="match status" value="1"/>
</dbReference>
<feature type="region of interest" description="Disordered" evidence="4">
    <location>
        <begin position="332"/>
        <end position="353"/>
    </location>
</feature>
<feature type="compositionally biased region" description="Polar residues" evidence="4">
    <location>
        <begin position="780"/>
        <end position="797"/>
    </location>
</feature>
<dbReference type="FunFam" id="3.40.50.2300:FF:000146">
    <property type="entry name" value="Putative two-component response regulator SSK1p"/>
    <property type="match status" value="1"/>
</dbReference>
<dbReference type="Proteomes" id="UP000807306">
    <property type="component" value="Unassembled WGS sequence"/>
</dbReference>
<evidence type="ECO:0000313" key="7">
    <source>
        <dbReference type="Proteomes" id="UP000807306"/>
    </source>
</evidence>
<evidence type="ECO:0000256" key="1">
    <source>
        <dbReference type="ARBA" id="ARBA00022553"/>
    </source>
</evidence>
<feature type="region of interest" description="Disordered" evidence="4">
    <location>
        <begin position="1205"/>
        <end position="1347"/>
    </location>
</feature>
<feature type="region of interest" description="Disordered" evidence="4">
    <location>
        <begin position="570"/>
        <end position="590"/>
    </location>
</feature>